<accession>A0A2I1M1Q0</accession>
<dbReference type="AlphaFoldDB" id="A0A2I1M1Q0"/>
<sequence>MKKLFFSIVCVGLLMVTACAPSNSGLRACDFEDGSNMDGTVGACVWDAKHQGNGKGDTLIYNSDGTVTRIKN</sequence>
<organism evidence="2 3">
    <name type="scientific">Alloscardovia omnicolens</name>
    <dbReference type="NCBI Taxonomy" id="419015"/>
    <lineage>
        <taxon>Bacteria</taxon>
        <taxon>Bacillati</taxon>
        <taxon>Actinomycetota</taxon>
        <taxon>Actinomycetes</taxon>
        <taxon>Bifidobacteriales</taxon>
        <taxon>Bifidobacteriaceae</taxon>
        <taxon>Alloscardovia</taxon>
    </lineage>
</organism>
<evidence type="ECO:0008006" key="4">
    <source>
        <dbReference type="Google" id="ProtNLM"/>
    </source>
</evidence>
<name>A0A2I1M1Q0_9BIFI</name>
<reference evidence="2 3" key="1">
    <citation type="submission" date="2017-12" db="EMBL/GenBank/DDBJ databases">
        <title>Phylogenetic diversity of female urinary microbiome.</title>
        <authorList>
            <person name="Thomas-White K."/>
            <person name="Wolfe A.J."/>
        </authorList>
    </citation>
    <scope>NUCLEOTIDE SEQUENCE [LARGE SCALE GENOMIC DNA]</scope>
    <source>
        <strain evidence="2 3">UMB0064</strain>
    </source>
</reference>
<dbReference type="EMBL" id="PKGU01000007">
    <property type="protein sequence ID" value="PKZ14009.1"/>
    <property type="molecule type" value="Genomic_DNA"/>
</dbReference>
<evidence type="ECO:0000313" key="3">
    <source>
        <dbReference type="Proteomes" id="UP000242263"/>
    </source>
</evidence>
<gene>
    <name evidence="2" type="ORF">CYJ32_07670</name>
</gene>
<keyword evidence="1" id="KW-0732">Signal</keyword>
<dbReference type="PROSITE" id="PS51257">
    <property type="entry name" value="PROKAR_LIPOPROTEIN"/>
    <property type="match status" value="1"/>
</dbReference>
<feature type="signal peptide" evidence="1">
    <location>
        <begin position="1"/>
        <end position="20"/>
    </location>
</feature>
<proteinExistence type="predicted"/>
<dbReference type="RefSeq" id="WP_101541621.1">
    <property type="nucleotide sequence ID" value="NZ_PKGU01000007.1"/>
</dbReference>
<evidence type="ECO:0000313" key="2">
    <source>
        <dbReference type="EMBL" id="PKZ14009.1"/>
    </source>
</evidence>
<feature type="chain" id="PRO_5038513122" description="Lipoprotein" evidence="1">
    <location>
        <begin position="21"/>
        <end position="72"/>
    </location>
</feature>
<evidence type="ECO:0000256" key="1">
    <source>
        <dbReference type="SAM" id="SignalP"/>
    </source>
</evidence>
<dbReference type="Proteomes" id="UP000242263">
    <property type="component" value="Unassembled WGS sequence"/>
</dbReference>
<protein>
    <recommendedName>
        <fullName evidence="4">Lipoprotein</fullName>
    </recommendedName>
</protein>
<comment type="caution">
    <text evidence="2">The sequence shown here is derived from an EMBL/GenBank/DDBJ whole genome shotgun (WGS) entry which is preliminary data.</text>
</comment>